<reference evidence="3 4" key="1">
    <citation type="submission" date="2016-12" db="EMBL/GenBank/DDBJ databases">
        <title>Genomic comparison of strains in the 'Actinomyces naeslundii' group.</title>
        <authorList>
            <person name="Mughal S.R."/>
            <person name="Do T."/>
            <person name="Gilbert S.C."/>
            <person name="Witherden E.A."/>
            <person name="Didelot X."/>
            <person name="Beighton D."/>
        </authorList>
    </citation>
    <scope>NUCLEOTIDE SEQUENCE [LARGE SCALE GENOMIC DNA]</scope>
    <source>
        <strain evidence="3 4">S64C</strain>
    </source>
</reference>
<feature type="region of interest" description="Disordered" evidence="1">
    <location>
        <begin position="1"/>
        <end position="75"/>
    </location>
</feature>
<gene>
    <name evidence="3" type="ORF">BKH32_12100</name>
</gene>
<feature type="compositionally biased region" description="Basic and acidic residues" evidence="1">
    <location>
        <begin position="44"/>
        <end position="57"/>
    </location>
</feature>
<dbReference type="RefSeq" id="WP_075250256.1">
    <property type="nucleotide sequence ID" value="NZ_MSGO01000063.1"/>
</dbReference>
<dbReference type="Proteomes" id="UP000185736">
    <property type="component" value="Unassembled WGS sequence"/>
</dbReference>
<proteinExistence type="predicted"/>
<evidence type="ECO:0000313" key="4">
    <source>
        <dbReference type="Proteomes" id="UP000185736"/>
    </source>
</evidence>
<dbReference type="InterPro" id="IPR025668">
    <property type="entry name" value="Tnp_DDE_dom"/>
</dbReference>
<sequence length="175" mass="18997">MVRTSLRPADLPGLTAWPKGMRVNRAPRAAPPGRPAALRGRGRLPADRLGHQHEGGSARRSRGAPPATSPLPGDRIRCAKDTGLDRFPLQGFAANRVWCLIVALACDILAFSQLLALASAAARRWEPRTIRLRLMSIPAVIARHARRTVLRYKADHPFTGLLLTALSSFQALPAP</sequence>
<accession>A0A1Q8HY72</accession>
<evidence type="ECO:0000313" key="3">
    <source>
        <dbReference type="EMBL" id="OLL13786.1"/>
    </source>
</evidence>
<dbReference type="EMBL" id="MSGO01000063">
    <property type="protein sequence ID" value="OLL13786.1"/>
    <property type="molecule type" value="Genomic_DNA"/>
</dbReference>
<name>A0A1Q8HY72_9ACTO</name>
<protein>
    <recommendedName>
        <fullName evidence="2">Transposase DDE domain-containing protein</fullName>
    </recommendedName>
</protein>
<organism evidence="3 4">
    <name type="scientific">Actinomyces oris</name>
    <dbReference type="NCBI Taxonomy" id="544580"/>
    <lineage>
        <taxon>Bacteria</taxon>
        <taxon>Bacillati</taxon>
        <taxon>Actinomycetota</taxon>
        <taxon>Actinomycetes</taxon>
        <taxon>Actinomycetales</taxon>
        <taxon>Actinomycetaceae</taxon>
        <taxon>Actinomyces</taxon>
    </lineage>
</organism>
<evidence type="ECO:0000256" key="1">
    <source>
        <dbReference type="SAM" id="MobiDB-lite"/>
    </source>
</evidence>
<comment type="caution">
    <text evidence="3">The sequence shown here is derived from an EMBL/GenBank/DDBJ whole genome shotgun (WGS) entry which is preliminary data.</text>
</comment>
<evidence type="ECO:0000259" key="2">
    <source>
        <dbReference type="Pfam" id="PF13701"/>
    </source>
</evidence>
<dbReference type="AlphaFoldDB" id="A0A1Q8HY72"/>
<feature type="domain" description="Transposase DDE" evidence="2">
    <location>
        <begin position="74"/>
        <end position="173"/>
    </location>
</feature>
<dbReference type="Pfam" id="PF13701">
    <property type="entry name" value="DDE_Tnp_1_4"/>
    <property type="match status" value="1"/>
</dbReference>